<dbReference type="InterPro" id="IPR014746">
    <property type="entry name" value="Gln_synth/guanido_kin_cat_dom"/>
</dbReference>
<proteinExistence type="inferred from homology"/>
<dbReference type="AlphaFoldDB" id="A0A0J8DFN4"/>
<evidence type="ECO:0000259" key="10">
    <source>
        <dbReference type="Pfam" id="PF04262"/>
    </source>
</evidence>
<comment type="catalytic activity">
    <reaction evidence="7 9">
        <text>L-cysteine + L-glutamate + ATP = gamma-L-glutamyl-L-cysteine + ADP + phosphate + H(+)</text>
        <dbReference type="Rhea" id="RHEA:13285"/>
        <dbReference type="ChEBI" id="CHEBI:15378"/>
        <dbReference type="ChEBI" id="CHEBI:29985"/>
        <dbReference type="ChEBI" id="CHEBI:30616"/>
        <dbReference type="ChEBI" id="CHEBI:35235"/>
        <dbReference type="ChEBI" id="CHEBI:43474"/>
        <dbReference type="ChEBI" id="CHEBI:58173"/>
        <dbReference type="ChEBI" id="CHEBI:456216"/>
        <dbReference type="EC" id="6.3.2.2"/>
    </reaction>
</comment>
<dbReference type="PANTHER" id="PTHR38761:SF1">
    <property type="entry name" value="GLUTAMATE--CYSTEINE LIGASE"/>
    <property type="match status" value="1"/>
</dbReference>
<evidence type="ECO:0000256" key="9">
    <source>
        <dbReference type="RuleBase" id="RU004391"/>
    </source>
</evidence>
<dbReference type="GO" id="GO:0006750">
    <property type="term" value="P:glutathione biosynthetic process"/>
    <property type="evidence" value="ECO:0007669"/>
    <property type="project" value="UniProtKB-UniPathway"/>
</dbReference>
<evidence type="ECO:0000256" key="4">
    <source>
        <dbReference type="ARBA" id="ARBA00022684"/>
    </source>
</evidence>
<dbReference type="GO" id="GO:0005524">
    <property type="term" value="F:ATP binding"/>
    <property type="evidence" value="ECO:0007669"/>
    <property type="project" value="UniProtKB-KW"/>
</dbReference>
<keyword evidence="3 8" id="KW-0436">Ligase</keyword>
<evidence type="ECO:0000256" key="6">
    <source>
        <dbReference type="ARBA" id="ARBA00022840"/>
    </source>
</evidence>
<dbReference type="Pfam" id="PF04262">
    <property type="entry name" value="Glu_cys_ligase"/>
    <property type="match status" value="1"/>
</dbReference>
<sequence length="459" mass="54805">MLSIFKELFTREELLKGNFGIEREALRVSENGDLSTKNHPKIFGKKLENPYVTVDFAESQVEMITPIYQYIGDVYNCLDKLYDYVAVNIEDEYLWPQSMPCRINDYRNIKVADFEDTNGGQDAKKYRQQLVVKYGAKKQLISGIHYNFSFSEEVVRKLYDYFGEESYREFKDKFYLRIARNYLRYRWLIVYLLGSTPIVHETFDEKCVKKLEKWGNEEFSNLNSISYRNSEYGYENLVDIYPNYNSVDEYVESIEEFINKGLLYNHKELYSQVRLKAKDNTRFLESLKYDGINYLEIRSIDINPYKKAGICLNDLKFLHIFVIFLCIKEESDYKMWQQDAAFNQREIAKYGLADISLKKDGKNIDRLSYSREILREIENINKFFGLYEEEVIKDKINKTENTELTYAYKIKHHVEKYGYVEHNINLAKQHVKKVTYKEDFMNLKEKYIYKIDEKLIGSI</sequence>
<gene>
    <name evidence="11" type="primary">gshA</name>
    <name evidence="11" type="ORF">CLCY_7c00810</name>
</gene>
<dbReference type="STRING" id="1121307.CLCY_7c00810"/>
<dbReference type="OrthoDB" id="9803907at2"/>
<dbReference type="UniPathway" id="UPA00142">
    <property type="reaction ID" value="UER00209"/>
</dbReference>
<dbReference type="PANTHER" id="PTHR38761">
    <property type="entry name" value="GLUTAMATE--CYSTEINE LIGASE"/>
    <property type="match status" value="1"/>
</dbReference>
<dbReference type="PATRIC" id="fig|1121307.3.peg.2363"/>
<comment type="caution">
    <text evidence="11">The sequence shown here is derived from an EMBL/GenBank/DDBJ whole genome shotgun (WGS) entry which is preliminary data.</text>
</comment>
<evidence type="ECO:0000256" key="1">
    <source>
        <dbReference type="ARBA" id="ARBA00005006"/>
    </source>
</evidence>
<dbReference type="GO" id="GO:0004357">
    <property type="term" value="F:glutamate-cysteine ligase activity"/>
    <property type="evidence" value="ECO:0007669"/>
    <property type="project" value="UniProtKB-EC"/>
</dbReference>
<keyword evidence="6" id="KW-0067">ATP-binding</keyword>
<evidence type="ECO:0000313" key="12">
    <source>
        <dbReference type="Proteomes" id="UP000036756"/>
    </source>
</evidence>
<comment type="similarity">
    <text evidence="8">Belongs to the glutamate--cysteine ligase type 1 family.</text>
</comment>
<feature type="domain" description="Glutamate--cysteine ligase" evidence="10">
    <location>
        <begin position="10"/>
        <end position="259"/>
    </location>
</feature>
<keyword evidence="4 8" id="KW-0317">Glutathione biosynthesis</keyword>
<evidence type="ECO:0000256" key="5">
    <source>
        <dbReference type="ARBA" id="ARBA00022741"/>
    </source>
</evidence>
<dbReference type="GO" id="GO:0046872">
    <property type="term" value="F:metal ion binding"/>
    <property type="evidence" value="ECO:0007669"/>
    <property type="project" value="TreeGrafter"/>
</dbReference>
<evidence type="ECO:0000256" key="2">
    <source>
        <dbReference type="ARBA" id="ARBA00012220"/>
    </source>
</evidence>
<dbReference type="GO" id="GO:0005829">
    <property type="term" value="C:cytosol"/>
    <property type="evidence" value="ECO:0007669"/>
    <property type="project" value="TreeGrafter"/>
</dbReference>
<dbReference type="SUPFAM" id="SSF55931">
    <property type="entry name" value="Glutamine synthetase/guanido kinase"/>
    <property type="match status" value="1"/>
</dbReference>
<dbReference type="Gene3D" id="3.30.590.20">
    <property type="match status" value="1"/>
</dbReference>
<dbReference type="EC" id="6.3.2.2" evidence="2 9"/>
<comment type="pathway">
    <text evidence="1 9">Sulfur metabolism; glutathione biosynthesis; glutathione from L-cysteine and L-glutamate: step 1/2.</text>
</comment>
<reference evidence="11 12" key="1">
    <citation type="submission" date="2015-06" db="EMBL/GenBank/DDBJ databases">
        <title>Draft genome sequence of the purine-degrading Clostridium cylindrosporum HC-1 (DSM 605).</title>
        <authorList>
            <person name="Poehlein A."/>
            <person name="Schiel-Bengelsdorf B."/>
            <person name="Bengelsdorf F."/>
            <person name="Daniel R."/>
            <person name="Duerre P."/>
        </authorList>
    </citation>
    <scope>NUCLEOTIDE SEQUENCE [LARGE SCALE GENOMIC DNA]</scope>
    <source>
        <strain evidence="11 12">DSM 605</strain>
    </source>
</reference>
<accession>A0A0J8DFN4</accession>
<keyword evidence="12" id="KW-1185">Reference proteome</keyword>
<evidence type="ECO:0000256" key="7">
    <source>
        <dbReference type="ARBA" id="ARBA00048819"/>
    </source>
</evidence>
<dbReference type="RefSeq" id="WP_053083226.1">
    <property type="nucleotide sequence ID" value="NZ_LFVU01000003.1"/>
</dbReference>
<dbReference type="Proteomes" id="UP000036756">
    <property type="component" value="Unassembled WGS sequence"/>
</dbReference>
<dbReference type="EMBL" id="LFVU01000003">
    <property type="protein sequence ID" value="KMT23034.1"/>
    <property type="molecule type" value="Genomic_DNA"/>
</dbReference>
<protein>
    <recommendedName>
        <fullName evidence="2 9">Glutamate--cysteine ligase</fullName>
        <ecNumber evidence="2 9">6.3.2.2</ecNumber>
    </recommendedName>
</protein>
<evidence type="ECO:0000256" key="8">
    <source>
        <dbReference type="RuleBase" id="RU003544"/>
    </source>
</evidence>
<keyword evidence="5" id="KW-0547">Nucleotide-binding</keyword>
<organism evidence="11 12">
    <name type="scientific">Clostridium cylindrosporum DSM 605</name>
    <dbReference type="NCBI Taxonomy" id="1121307"/>
    <lineage>
        <taxon>Bacteria</taxon>
        <taxon>Bacillati</taxon>
        <taxon>Bacillota</taxon>
        <taxon>Clostridia</taxon>
        <taxon>Eubacteriales</taxon>
        <taxon>Clostridiaceae</taxon>
        <taxon>Clostridium</taxon>
    </lineage>
</organism>
<evidence type="ECO:0000256" key="3">
    <source>
        <dbReference type="ARBA" id="ARBA00022598"/>
    </source>
</evidence>
<evidence type="ECO:0000313" key="11">
    <source>
        <dbReference type="EMBL" id="KMT23034.1"/>
    </source>
</evidence>
<dbReference type="InterPro" id="IPR007370">
    <property type="entry name" value="Glu_cys_ligase"/>
</dbReference>
<name>A0A0J8DFN4_CLOCY</name>
<dbReference type="InterPro" id="IPR006334">
    <property type="entry name" value="Glut_cys_ligase"/>
</dbReference>